<dbReference type="InterPro" id="IPR015422">
    <property type="entry name" value="PyrdxlP-dep_Trfase_small"/>
</dbReference>
<dbReference type="Pfam" id="PF01212">
    <property type="entry name" value="Beta_elim_lyase"/>
    <property type="match status" value="1"/>
</dbReference>
<dbReference type="Gene3D" id="3.90.1150.10">
    <property type="entry name" value="Aspartate Aminotransferase, domain 1"/>
    <property type="match status" value="1"/>
</dbReference>
<name>A0A0U3DYG8_9BURK</name>
<dbReference type="PANTHER" id="PTHR48097">
    <property type="entry name" value="L-THREONINE ALDOLASE-RELATED"/>
    <property type="match status" value="1"/>
</dbReference>
<dbReference type="GO" id="GO:0006567">
    <property type="term" value="P:L-threonine catabolic process"/>
    <property type="evidence" value="ECO:0007669"/>
    <property type="project" value="TreeGrafter"/>
</dbReference>
<evidence type="ECO:0000256" key="2">
    <source>
        <dbReference type="ARBA" id="ARBA00006966"/>
    </source>
</evidence>
<evidence type="ECO:0000256" key="3">
    <source>
        <dbReference type="ARBA" id="ARBA00011881"/>
    </source>
</evidence>
<evidence type="ECO:0000259" key="5">
    <source>
        <dbReference type="Pfam" id="PF01212"/>
    </source>
</evidence>
<dbReference type="AlphaFoldDB" id="A0A0U3DYG8"/>
<dbReference type="EMBL" id="CP013729">
    <property type="protein sequence ID" value="ALV05893.1"/>
    <property type="molecule type" value="Genomic_DNA"/>
</dbReference>
<dbReference type="GO" id="GO:0008732">
    <property type="term" value="F:L-allo-threonine aldolase activity"/>
    <property type="evidence" value="ECO:0007669"/>
    <property type="project" value="TreeGrafter"/>
</dbReference>
<sequence>MSILRDLALAWQRRRHGLANRARPHAAAPSRLQANALIAAMPDIRPSHLETTLRLQCSRWLNGHRPARSMQASLLALSQVAEASLPLDVYGDGIAMQTLEADVAALLGKPAASFFHKGVAAQLAALRGWCGEGQGPVALHPQCHIAVDESDAFEHLMGLRGLQVGAPDTPFTVQALQALPEKPAVVVVELPLRRAGFQLTAWDDLVAISDWCRREGIALHLDGARLWEAQPHYERPLAEIAALADSVYVSFYKGLGGLSGAMLLGSEAFIEALRPWKSRLAGNVYTLYPFVLSAFQGLREQLPHMADYRNRARNLAAHLARVPSWHVAPEPPPTNSFQLHLPVAPDALRETMLAVAREQGFWLGARTTPSHKIADGAMVEVVVGNAAQDWTDDEVVTLWQQVVSAAQR</sequence>
<proteinExistence type="inferred from homology"/>
<evidence type="ECO:0000256" key="4">
    <source>
        <dbReference type="ARBA" id="ARBA00022898"/>
    </source>
</evidence>
<organism evidence="6 7">
    <name type="scientific">Roseateles depolymerans</name>
    <dbReference type="NCBI Taxonomy" id="76731"/>
    <lineage>
        <taxon>Bacteria</taxon>
        <taxon>Pseudomonadati</taxon>
        <taxon>Pseudomonadota</taxon>
        <taxon>Betaproteobacteria</taxon>
        <taxon>Burkholderiales</taxon>
        <taxon>Sphaerotilaceae</taxon>
        <taxon>Roseateles</taxon>
    </lineage>
</organism>
<protein>
    <submittedName>
        <fullName evidence="6">L-allo-threonine aldolase</fullName>
    </submittedName>
</protein>
<dbReference type="Gene3D" id="3.40.640.10">
    <property type="entry name" value="Type I PLP-dependent aspartate aminotransferase-like (Major domain)"/>
    <property type="match status" value="1"/>
</dbReference>
<dbReference type="Proteomes" id="UP000060699">
    <property type="component" value="Chromosome"/>
</dbReference>
<dbReference type="PATRIC" id="fig|76731.3.peg.1432"/>
<comment type="similarity">
    <text evidence="2">Belongs to the threonine aldolase family.</text>
</comment>
<dbReference type="InterPro" id="IPR015421">
    <property type="entry name" value="PyrdxlP-dep_Trfase_major"/>
</dbReference>
<dbReference type="STRING" id="76731.RD2015_1403"/>
<keyword evidence="4" id="KW-0663">Pyridoxal phosphate</keyword>
<evidence type="ECO:0000256" key="1">
    <source>
        <dbReference type="ARBA" id="ARBA00001933"/>
    </source>
</evidence>
<dbReference type="GO" id="GO:0005829">
    <property type="term" value="C:cytosol"/>
    <property type="evidence" value="ECO:0007669"/>
    <property type="project" value="TreeGrafter"/>
</dbReference>
<dbReference type="SUPFAM" id="SSF53383">
    <property type="entry name" value="PLP-dependent transferases"/>
    <property type="match status" value="1"/>
</dbReference>
<feature type="domain" description="Aromatic amino acid beta-eliminating lyase/threonine aldolase" evidence="5">
    <location>
        <begin position="80"/>
        <end position="329"/>
    </location>
</feature>
<evidence type="ECO:0000313" key="6">
    <source>
        <dbReference type="EMBL" id="ALV05893.1"/>
    </source>
</evidence>
<evidence type="ECO:0000313" key="7">
    <source>
        <dbReference type="Proteomes" id="UP000060699"/>
    </source>
</evidence>
<dbReference type="KEGG" id="rdp:RD2015_1403"/>
<keyword evidence="7" id="KW-1185">Reference proteome</keyword>
<comment type="cofactor">
    <cofactor evidence="1">
        <name>pyridoxal 5'-phosphate</name>
        <dbReference type="ChEBI" id="CHEBI:597326"/>
    </cofactor>
</comment>
<accession>A0A0U3DYG8</accession>
<comment type="subunit">
    <text evidence="3">Homotetramer.</text>
</comment>
<dbReference type="GO" id="GO:0006545">
    <property type="term" value="P:glycine biosynthetic process"/>
    <property type="evidence" value="ECO:0007669"/>
    <property type="project" value="TreeGrafter"/>
</dbReference>
<dbReference type="PANTHER" id="PTHR48097:SF9">
    <property type="entry name" value="L-THREONINE ALDOLASE"/>
    <property type="match status" value="1"/>
</dbReference>
<dbReference type="InterPro" id="IPR001597">
    <property type="entry name" value="ArAA_b-elim_lyase/Thr_aldolase"/>
</dbReference>
<gene>
    <name evidence="6" type="ORF">RD2015_1403</name>
</gene>
<dbReference type="InterPro" id="IPR015424">
    <property type="entry name" value="PyrdxlP-dep_Trfase"/>
</dbReference>
<reference evidence="6 7" key="1">
    <citation type="submission" date="2015-12" db="EMBL/GenBank/DDBJ databases">
        <title>Complete genome of Roseateles depolymerans KCTC 42856.</title>
        <authorList>
            <person name="Kim K.M."/>
        </authorList>
    </citation>
    <scope>NUCLEOTIDE SEQUENCE [LARGE SCALE GENOMIC DNA]</scope>
    <source>
        <strain evidence="6 7">KCTC 42856</strain>
    </source>
</reference>